<dbReference type="GO" id="GO:1990961">
    <property type="term" value="P:xenobiotic detoxification by transmembrane export across the plasma membrane"/>
    <property type="evidence" value="ECO:0007669"/>
    <property type="project" value="UniProtKB-ARBA"/>
</dbReference>
<reference evidence="11 12" key="1">
    <citation type="submission" date="2015-06" db="EMBL/GenBank/DDBJ databases">
        <title>Lineage-specific patterns of genome deterioration in obligate symbionts.</title>
        <authorList>
            <person name="Bennett G.M."/>
            <person name="McCutcheon J.P."/>
            <person name="McDonald B.R."/>
            <person name="Moran N.A."/>
        </authorList>
    </citation>
    <scope>NUCLEOTIDE SEQUENCE [LARGE SCALE GENOMIC DNA]</scope>
    <source>
        <strain evidence="11 12">B-GSS</strain>
    </source>
</reference>
<evidence type="ECO:0000256" key="5">
    <source>
        <dbReference type="ARBA" id="ARBA00022519"/>
    </source>
</evidence>
<keyword evidence="6" id="KW-0812">Transmembrane</keyword>
<dbReference type="AlphaFoldDB" id="A0A0K2BKS8"/>
<feature type="domain" description="Multidrug export protein EmrA/FarA alpha-helical hairpin" evidence="9">
    <location>
        <begin position="68"/>
        <end position="188"/>
    </location>
</feature>
<evidence type="ECO:0000256" key="4">
    <source>
        <dbReference type="ARBA" id="ARBA00022475"/>
    </source>
</evidence>
<evidence type="ECO:0000256" key="1">
    <source>
        <dbReference type="ARBA" id="ARBA00004383"/>
    </source>
</evidence>
<dbReference type="PANTHER" id="PTHR30386">
    <property type="entry name" value="MEMBRANE FUSION SUBUNIT OF EMRAB-TOLC MULTIDRUG EFFLUX PUMP"/>
    <property type="match status" value="1"/>
</dbReference>
<keyword evidence="7" id="KW-1133">Transmembrane helix</keyword>
<dbReference type="Gene3D" id="2.40.30.170">
    <property type="match status" value="1"/>
</dbReference>
<sequence length="369" mass="41644">MMIIIFFITYSVYYWSYEKFYESTNDAYVTGNLVKITPQLVGTVTMITVDDGDFVKKGQLLVKLDPSDTIIAQESAETKLAKVVRQVCRIHDKINVYKKIVNKRNIELQSARTNYKIRLYMLSKGLISKNELSNYLNKLTYAENLLSSAQQQLDTMIVLADKTTTIAQHPDVQHAAAHVRSAYINHKRSNLFAPVSGFIAKRSVQIGSYIEPGTVLMTIVPLNNIWIEANFKETQLLSMRIGQPVEIKSDLYGNKITYHGKVESIGIGTGSVFALLPAQNASGNWIKIVQRLPIRISINPDNLDRYPLRIGLSTNVKVDLHNQKGPLLAPHKGNNIRYITEIYDNQLSEANKLVSNIIYNNCELSKSPH</sequence>
<dbReference type="EMBL" id="CP011787">
    <property type="protein sequence ID" value="AKZ65996.1"/>
    <property type="molecule type" value="Genomic_DNA"/>
</dbReference>
<accession>A0A0K2BKS8</accession>
<dbReference type="Proteomes" id="UP000056466">
    <property type="component" value="Chromosome"/>
</dbReference>
<gene>
    <name evidence="11" type="primary">emrA</name>
    <name evidence="11" type="ORF">AB162_408</name>
</gene>
<dbReference type="GO" id="GO:0046677">
    <property type="term" value="P:response to antibiotic"/>
    <property type="evidence" value="ECO:0007669"/>
    <property type="project" value="UniProtKB-ARBA"/>
</dbReference>
<evidence type="ECO:0000256" key="3">
    <source>
        <dbReference type="ARBA" id="ARBA00022448"/>
    </source>
</evidence>
<keyword evidence="3" id="KW-0813">Transport</keyword>
<dbReference type="PANTHER" id="PTHR30386:SF19">
    <property type="entry name" value="MULTIDRUG EXPORT PROTEIN EMRA-RELATED"/>
    <property type="match status" value="1"/>
</dbReference>
<dbReference type="PATRIC" id="fig|186490.8.peg.384"/>
<proteinExistence type="inferred from homology"/>
<evidence type="ECO:0000256" key="2">
    <source>
        <dbReference type="ARBA" id="ARBA00009477"/>
    </source>
</evidence>
<name>A0A0K2BKS8_9GAMM</name>
<dbReference type="Pfam" id="PF25885">
    <property type="entry name" value="HH_EMRA"/>
    <property type="match status" value="1"/>
</dbReference>
<evidence type="ECO:0000256" key="6">
    <source>
        <dbReference type="ARBA" id="ARBA00022692"/>
    </source>
</evidence>
<organism evidence="11 12">
    <name type="scientific">Candidatus Palibaumannia cicadellinicola</name>
    <dbReference type="NCBI Taxonomy" id="186490"/>
    <lineage>
        <taxon>Bacteria</taxon>
        <taxon>Pseudomonadati</taxon>
        <taxon>Pseudomonadota</taxon>
        <taxon>Gammaproteobacteria</taxon>
        <taxon>Candidatus Palibaumannia</taxon>
    </lineage>
</organism>
<keyword evidence="5" id="KW-0997">Cell inner membrane</keyword>
<dbReference type="InterPro" id="IPR058633">
    <property type="entry name" value="EmrA/FarA_HH"/>
</dbReference>
<keyword evidence="8" id="KW-0472">Membrane</keyword>
<protein>
    <submittedName>
        <fullName evidence="11">Membrane fusion component of tripartite multidrug resistance system</fullName>
    </submittedName>
</protein>
<evidence type="ECO:0000259" key="9">
    <source>
        <dbReference type="Pfam" id="PF25885"/>
    </source>
</evidence>
<comment type="subcellular location">
    <subcellularLocation>
        <location evidence="1">Cell inner membrane</location>
        <topology evidence="1">Single-pass membrane protein</topology>
        <orientation evidence="1">Periplasmic side</orientation>
    </subcellularLocation>
</comment>
<evidence type="ECO:0000313" key="12">
    <source>
        <dbReference type="Proteomes" id="UP000056466"/>
    </source>
</evidence>
<keyword evidence="4" id="KW-1003">Cell membrane</keyword>
<evidence type="ECO:0000313" key="11">
    <source>
        <dbReference type="EMBL" id="AKZ65996.1"/>
    </source>
</evidence>
<dbReference type="GO" id="GO:0005886">
    <property type="term" value="C:plasma membrane"/>
    <property type="evidence" value="ECO:0007669"/>
    <property type="project" value="UniProtKB-SubCell"/>
</dbReference>
<evidence type="ECO:0000256" key="7">
    <source>
        <dbReference type="ARBA" id="ARBA00022989"/>
    </source>
</evidence>
<dbReference type="GO" id="GO:0015721">
    <property type="term" value="P:bile acid and bile salt transport"/>
    <property type="evidence" value="ECO:0007669"/>
    <property type="project" value="UniProtKB-ARBA"/>
</dbReference>
<comment type="similarity">
    <text evidence="2">Belongs to the membrane fusion protein (MFP) (TC 8.A.1) family.</text>
</comment>
<dbReference type="FunFam" id="2.40.30.170:FF:000003">
    <property type="entry name" value="Multidrug resistance protein A"/>
    <property type="match status" value="1"/>
</dbReference>
<dbReference type="KEGG" id="bcig:AB162_408"/>
<keyword evidence="12" id="KW-1185">Reference proteome</keyword>
<dbReference type="Gene3D" id="2.40.50.100">
    <property type="match status" value="1"/>
</dbReference>
<evidence type="ECO:0000256" key="8">
    <source>
        <dbReference type="ARBA" id="ARBA00023136"/>
    </source>
</evidence>
<evidence type="ECO:0000259" key="10">
    <source>
        <dbReference type="Pfam" id="PF25963"/>
    </source>
</evidence>
<dbReference type="SUPFAM" id="SSF111369">
    <property type="entry name" value="HlyD-like secretion proteins"/>
    <property type="match status" value="2"/>
</dbReference>
<feature type="domain" description="p-hydroxybenzoic acid efflux pump subunit AaeA-like beta-barrel" evidence="10">
    <location>
        <begin position="226"/>
        <end position="302"/>
    </location>
</feature>
<dbReference type="InterPro" id="IPR058634">
    <property type="entry name" value="AaeA-lik-b-barrel"/>
</dbReference>
<dbReference type="Pfam" id="PF25963">
    <property type="entry name" value="Beta-barrel_AAEA"/>
    <property type="match status" value="1"/>
</dbReference>
<dbReference type="InterPro" id="IPR050739">
    <property type="entry name" value="MFP"/>
</dbReference>